<accession>A0ABY5WRL8</accession>
<geneLocation type="plasmid" evidence="2 3">
    <name>unnamed6</name>
</geneLocation>
<name>A0ABY5WRL8_9RHOB</name>
<dbReference type="RefSeq" id="WP_259966459.1">
    <property type="nucleotide sequence ID" value="NZ_CP081057.1"/>
</dbReference>
<evidence type="ECO:0000313" key="2">
    <source>
        <dbReference type="EMBL" id="UWQ44047.1"/>
    </source>
</evidence>
<feature type="signal peptide" evidence="1">
    <location>
        <begin position="1"/>
        <end position="25"/>
    </location>
</feature>
<dbReference type="EMBL" id="CP081057">
    <property type="protein sequence ID" value="UWQ44047.1"/>
    <property type="molecule type" value="Genomic_DNA"/>
</dbReference>
<feature type="chain" id="PRO_5047469550" evidence="1">
    <location>
        <begin position="26"/>
        <end position="142"/>
    </location>
</feature>
<reference evidence="2" key="1">
    <citation type="submission" date="2021-08" db="EMBL/GenBank/DDBJ databases">
        <authorList>
            <person name="Nwanade C."/>
            <person name="Wang M."/>
            <person name="Masoudi A."/>
            <person name="Yu Z."/>
            <person name="Liu J."/>
        </authorList>
    </citation>
    <scope>NUCLEOTIDE SEQUENCE</scope>
    <source>
        <strain evidence="2">S166</strain>
        <plasmid evidence="2">unnamed6</plasmid>
    </source>
</reference>
<keyword evidence="3" id="KW-1185">Reference proteome</keyword>
<proteinExistence type="predicted"/>
<evidence type="ECO:0000313" key="3">
    <source>
        <dbReference type="Proteomes" id="UP001058514"/>
    </source>
</evidence>
<evidence type="ECO:0000256" key="1">
    <source>
        <dbReference type="SAM" id="SignalP"/>
    </source>
</evidence>
<sequence length="142" mass="15238">MQAQFISAALATILSFAGAPGLSSAAESLNCDVEPLAGSRHIPAKITLHLQLDQNLATVRRGGVMETYEQAVLADVKQRSADSYVLEWVIQQQGDLGNQATADVQYRAVLNTRNMKISVSATELGRNQVQRRGAGICIDAGR</sequence>
<organism evidence="2 3">
    <name type="scientific">Leisingera aquaemixtae</name>
    <dbReference type="NCBI Taxonomy" id="1396826"/>
    <lineage>
        <taxon>Bacteria</taxon>
        <taxon>Pseudomonadati</taxon>
        <taxon>Pseudomonadota</taxon>
        <taxon>Alphaproteobacteria</taxon>
        <taxon>Rhodobacterales</taxon>
        <taxon>Roseobacteraceae</taxon>
        <taxon>Leisingera</taxon>
    </lineage>
</organism>
<protein>
    <submittedName>
        <fullName evidence="2">Uncharacterized protein</fullName>
    </submittedName>
</protein>
<keyword evidence="1" id="KW-0732">Signal</keyword>
<gene>
    <name evidence="2" type="ORF">K3718_21380</name>
</gene>
<keyword evidence="2" id="KW-0614">Plasmid</keyword>
<dbReference type="Proteomes" id="UP001058514">
    <property type="component" value="Plasmid unnamed6"/>
</dbReference>